<dbReference type="Gene3D" id="3.30.70.1060">
    <property type="entry name" value="Dimeric alpha+beta barrel"/>
    <property type="match status" value="1"/>
</dbReference>
<reference evidence="3" key="1">
    <citation type="journal article" date="2019" name="Int. J. Syst. Evol. Microbiol.">
        <title>The Global Catalogue of Microorganisms (GCM) 10K type strain sequencing project: providing services to taxonomists for standard genome sequencing and annotation.</title>
        <authorList>
            <consortium name="The Broad Institute Genomics Platform"/>
            <consortium name="The Broad Institute Genome Sequencing Center for Infectious Disease"/>
            <person name="Wu L."/>
            <person name="Ma J."/>
        </authorList>
    </citation>
    <scope>NUCLEOTIDE SEQUENCE [LARGE SCALE GENOMIC DNA]</scope>
    <source>
        <strain evidence="3">JCM 15313</strain>
    </source>
</reference>
<dbReference type="SUPFAM" id="SSF54909">
    <property type="entry name" value="Dimeric alpha+beta barrel"/>
    <property type="match status" value="1"/>
</dbReference>
<proteinExistence type="predicted"/>
<protein>
    <recommendedName>
        <fullName evidence="4">YCII-related domain-containing protein</fullName>
    </recommendedName>
</protein>
<sequence>MRYAILVYEHDTEPHDEDMSEGGPQDPEASGGDQVSVVLRPPYAATTVRCLPGGTVLVPGTAQEAGGEQLTRMHLVEAADLDHAVALARGFTSAGTVEVRPIAEERP</sequence>
<evidence type="ECO:0000256" key="1">
    <source>
        <dbReference type="SAM" id="MobiDB-lite"/>
    </source>
</evidence>
<dbReference type="Proteomes" id="UP001501585">
    <property type="component" value="Unassembled WGS sequence"/>
</dbReference>
<dbReference type="InterPro" id="IPR011008">
    <property type="entry name" value="Dimeric_a/b-barrel"/>
</dbReference>
<dbReference type="RefSeq" id="WP_344160538.1">
    <property type="nucleotide sequence ID" value="NZ_BAAAPC010000003.1"/>
</dbReference>
<evidence type="ECO:0000313" key="3">
    <source>
        <dbReference type="Proteomes" id="UP001501585"/>
    </source>
</evidence>
<keyword evidence="3" id="KW-1185">Reference proteome</keyword>
<gene>
    <name evidence="2" type="ORF">GCM10009799_09160</name>
</gene>
<dbReference type="EMBL" id="BAAAPC010000003">
    <property type="protein sequence ID" value="GAA1985874.1"/>
    <property type="molecule type" value="Genomic_DNA"/>
</dbReference>
<organism evidence="2 3">
    <name type="scientific">Nocardiopsis rhodophaea</name>
    <dbReference type="NCBI Taxonomy" id="280238"/>
    <lineage>
        <taxon>Bacteria</taxon>
        <taxon>Bacillati</taxon>
        <taxon>Actinomycetota</taxon>
        <taxon>Actinomycetes</taxon>
        <taxon>Streptosporangiales</taxon>
        <taxon>Nocardiopsidaceae</taxon>
        <taxon>Nocardiopsis</taxon>
    </lineage>
</organism>
<feature type="region of interest" description="Disordered" evidence="1">
    <location>
        <begin position="1"/>
        <end position="35"/>
    </location>
</feature>
<name>A0ABP5DT55_9ACTN</name>
<accession>A0ABP5DT55</accession>
<evidence type="ECO:0000313" key="2">
    <source>
        <dbReference type="EMBL" id="GAA1985874.1"/>
    </source>
</evidence>
<evidence type="ECO:0008006" key="4">
    <source>
        <dbReference type="Google" id="ProtNLM"/>
    </source>
</evidence>
<comment type="caution">
    <text evidence="2">The sequence shown here is derived from an EMBL/GenBank/DDBJ whole genome shotgun (WGS) entry which is preliminary data.</text>
</comment>